<feature type="transmembrane region" description="Helical" evidence="1">
    <location>
        <begin position="58"/>
        <end position="75"/>
    </location>
</feature>
<comment type="caution">
    <text evidence="2">The sequence shown here is derived from an EMBL/GenBank/DDBJ whole genome shotgun (WGS) entry which is preliminary data.</text>
</comment>
<dbReference type="EMBL" id="JANIPJ010000026">
    <property type="protein sequence ID" value="MCR2807373.1"/>
    <property type="molecule type" value="Genomic_DNA"/>
</dbReference>
<keyword evidence="3" id="KW-1185">Reference proteome</keyword>
<proteinExistence type="predicted"/>
<feature type="transmembrane region" description="Helical" evidence="1">
    <location>
        <begin position="282"/>
        <end position="301"/>
    </location>
</feature>
<dbReference type="AlphaFoldDB" id="A0A9X2MSJ8"/>
<evidence type="ECO:0008006" key="4">
    <source>
        <dbReference type="Google" id="ProtNLM"/>
    </source>
</evidence>
<accession>A0A9X2MSJ8</accession>
<gene>
    <name evidence="2" type="ORF">NQZ67_26145</name>
</gene>
<feature type="transmembrane region" description="Helical" evidence="1">
    <location>
        <begin position="257"/>
        <end position="276"/>
    </location>
</feature>
<dbReference type="Proteomes" id="UP001141950">
    <property type="component" value="Unassembled WGS sequence"/>
</dbReference>
<keyword evidence="1" id="KW-1133">Transmembrane helix</keyword>
<feature type="transmembrane region" description="Helical" evidence="1">
    <location>
        <begin position="128"/>
        <end position="147"/>
    </location>
</feature>
<feature type="transmembrane region" description="Helical" evidence="1">
    <location>
        <begin position="35"/>
        <end position="51"/>
    </location>
</feature>
<reference evidence="2" key="1">
    <citation type="submission" date="2022-08" db="EMBL/GenBank/DDBJ databases">
        <title>The genomic sequence of strain Paenibacillus sp. SCIV0701.</title>
        <authorList>
            <person name="Zhao H."/>
        </authorList>
    </citation>
    <scope>NUCLEOTIDE SEQUENCE</scope>
    <source>
        <strain evidence="2">SCIV0701</strain>
    </source>
</reference>
<sequence>MLKAASNIKANLELAVIFSMAAVFIVLQLTHWQPLTAVLGCLVFAAIALFLRHLRGLTLWLTVAFMTVGVLLLLVQRAEAGYWFDAASVNVTLVTLFVFAPLFGIPVRLPAYMDALKRFYETRLRSRFVLFGGTQLLTQIMGVFLNVGSIPVVYHMVFAKAHPGMALLLANALNRGFAGAILWSPYFAAMAVVLSSLSVEWTAILPYMLGLAVVSLLVSIAVDFKELRKAGGAEAQEEEKHIVSRTDPAAGSGERSVFPAGLAVYLIGAIVVILVLERMMELPMVLLTCLAAVVYPLIWCLGKRAMATYRQGLANHLSVTLPALKKEMTLFLAAGFFSGSIGIVGFGDYVPVLLEWIPLPVALSFSILTIVMVMVTSIVGLHPIVLVTILATGIEPAAVQMSANEVAVLLLGSWCLSNGISPSSAVNNLLAGLYRKSVYELARPNYKFAAWMGVALLVYLAIMSV</sequence>
<evidence type="ECO:0000256" key="1">
    <source>
        <dbReference type="SAM" id="Phobius"/>
    </source>
</evidence>
<keyword evidence="1" id="KW-0812">Transmembrane</keyword>
<feature type="transmembrane region" description="Helical" evidence="1">
    <location>
        <begin position="204"/>
        <end position="222"/>
    </location>
</feature>
<feature type="transmembrane region" description="Helical" evidence="1">
    <location>
        <begin position="328"/>
        <end position="347"/>
    </location>
</feature>
<organism evidence="2 3">
    <name type="scientific">Paenibacillus soyae</name>
    <dbReference type="NCBI Taxonomy" id="2969249"/>
    <lineage>
        <taxon>Bacteria</taxon>
        <taxon>Bacillati</taxon>
        <taxon>Bacillota</taxon>
        <taxon>Bacilli</taxon>
        <taxon>Bacillales</taxon>
        <taxon>Paenibacillaceae</taxon>
        <taxon>Paenibacillus</taxon>
    </lineage>
</organism>
<feature type="transmembrane region" description="Helical" evidence="1">
    <location>
        <begin position="180"/>
        <end position="198"/>
    </location>
</feature>
<feature type="transmembrane region" description="Helical" evidence="1">
    <location>
        <begin position="12"/>
        <end position="29"/>
    </location>
</feature>
<feature type="transmembrane region" description="Helical" evidence="1">
    <location>
        <begin position="446"/>
        <end position="462"/>
    </location>
</feature>
<evidence type="ECO:0000313" key="3">
    <source>
        <dbReference type="Proteomes" id="UP001141950"/>
    </source>
</evidence>
<dbReference type="RefSeq" id="WP_257451793.1">
    <property type="nucleotide sequence ID" value="NZ_JANIPJ010000026.1"/>
</dbReference>
<protein>
    <recommendedName>
        <fullName evidence="4">C4-dicarboxylate ABC transporter</fullName>
    </recommendedName>
</protein>
<feature type="transmembrane region" description="Helical" evidence="1">
    <location>
        <begin position="87"/>
        <end position="107"/>
    </location>
</feature>
<evidence type="ECO:0000313" key="2">
    <source>
        <dbReference type="EMBL" id="MCR2807373.1"/>
    </source>
</evidence>
<keyword evidence="1" id="KW-0472">Membrane</keyword>
<feature type="transmembrane region" description="Helical" evidence="1">
    <location>
        <begin position="367"/>
        <end position="394"/>
    </location>
</feature>
<name>A0A9X2MSJ8_9BACL</name>